<dbReference type="InterPro" id="IPR000215">
    <property type="entry name" value="Serpin_fam"/>
</dbReference>
<dbReference type="PANTHER" id="PTHR11461:SF211">
    <property type="entry name" value="GH10112P-RELATED"/>
    <property type="match status" value="1"/>
</dbReference>
<evidence type="ECO:0000313" key="5">
    <source>
        <dbReference type="Proteomes" id="UP000230821"/>
    </source>
</evidence>
<name>A0A2G6KG24_9BACT</name>
<feature type="signal peptide" evidence="2">
    <location>
        <begin position="1"/>
        <end position="24"/>
    </location>
</feature>
<comment type="similarity">
    <text evidence="1">Belongs to the serpin family.</text>
</comment>
<dbReference type="Pfam" id="PF00079">
    <property type="entry name" value="Serpin"/>
    <property type="match status" value="1"/>
</dbReference>
<dbReference type="InterPro" id="IPR036186">
    <property type="entry name" value="Serpin_sf"/>
</dbReference>
<evidence type="ECO:0000259" key="3">
    <source>
        <dbReference type="SMART" id="SM00093"/>
    </source>
</evidence>
<dbReference type="AlphaFoldDB" id="A0A2G6KG24"/>
<feature type="chain" id="PRO_5013707575" description="Serpin domain-containing protein" evidence="2">
    <location>
        <begin position="25"/>
        <end position="402"/>
    </location>
</feature>
<dbReference type="SMART" id="SM00093">
    <property type="entry name" value="SERPIN"/>
    <property type="match status" value="1"/>
</dbReference>
<feature type="domain" description="Serpin" evidence="3">
    <location>
        <begin position="42"/>
        <end position="402"/>
    </location>
</feature>
<comment type="caution">
    <text evidence="4">The sequence shown here is derived from an EMBL/GenBank/DDBJ whole genome shotgun (WGS) entry which is preliminary data.</text>
</comment>
<keyword evidence="2" id="KW-0732">Signal</keyword>
<dbReference type="SUPFAM" id="SSF56574">
    <property type="entry name" value="Serpins"/>
    <property type="match status" value="1"/>
</dbReference>
<dbReference type="GO" id="GO:0004867">
    <property type="term" value="F:serine-type endopeptidase inhibitor activity"/>
    <property type="evidence" value="ECO:0007669"/>
    <property type="project" value="InterPro"/>
</dbReference>
<dbReference type="InterPro" id="IPR023796">
    <property type="entry name" value="Serpin_dom"/>
</dbReference>
<proteinExistence type="inferred from homology"/>
<dbReference type="FunFam" id="3.30.497.10:FF:000001">
    <property type="entry name" value="Serine protease inhibitor"/>
    <property type="match status" value="1"/>
</dbReference>
<evidence type="ECO:0000313" key="4">
    <source>
        <dbReference type="EMBL" id="PIE34623.1"/>
    </source>
</evidence>
<dbReference type="GO" id="GO:0005615">
    <property type="term" value="C:extracellular space"/>
    <property type="evidence" value="ECO:0007669"/>
    <property type="project" value="InterPro"/>
</dbReference>
<dbReference type="InterPro" id="IPR042178">
    <property type="entry name" value="Serpin_sf_1"/>
</dbReference>
<dbReference type="CDD" id="cd19590">
    <property type="entry name" value="serpin_thermopin-like"/>
    <property type="match status" value="1"/>
</dbReference>
<evidence type="ECO:0000256" key="1">
    <source>
        <dbReference type="RuleBase" id="RU000411"/>
    </source>
</evidence>
<dbReference type="Gene3D" id="3.30.497.10">
    <property type="entry name" value="Antithrombin, subunit I, domain 2"/>
    <property type="match status" value="1"/>
</dbReference>
<evidence type="ECO:0000256" key="2">
    <source>
        <dbReference type="SAM" id="SignalP"/>
    </source>
</evidence>
<protein>
    <recommendedName>
        <fullName evidence="3">Serpin domain-containing protein</fullName>
    </recommendedName>
</protein>
<dbReference type="PROSITE" id="PS00284">
    <property type="entry name" value="SERPIN"/>
    <property type="match status" value="1"/>
</dbReference>
<dbReference type="PANTHER" id="PTHR11461">
    <property type="entry name" value="SERINE PROTEASE INHIBITOR, SERPIN"/>
    <property type="match status" value="1"/>
</dbReference>
<dbReference type="Gene3D" id="2.30.39.10">
    <property type="entry name" value="Alpha-1-antitrypsin, domain 1"/>
    <property type="match status" value="1"/>
</dbReference>
<dbReference type="InterPro" id="IPR042185">
    <property type="entry name" value="Serpin_sf_2"/>
</dbReference>
<sequence>MHMMTKRLVFVCMVLVVTGGYALADGDGMTQQLIEGNNSFALDLYGKLCREEGNIFFSPYSISSALAMTYAGARGETASQMADTLHFIEHADLHNAFSHVTEQLEEIEQAGNIALAIANALWVQKDYNLLEEFVELVTRKYGAGIFPIDFAEAYKDARDTINAWVEEQTNQRIRDLLAQGTLNGFTRLVLINAIYFKGNWELPFEEDNTAEEPFWVTPEKDVQAAMMQQQQTFKYGEIETAQILHMPYAGEELSMVIVLPKARDGLQTLEQELTKDLLSEWRESASMRDVKVWLPKFTITSQFNLADTLQEMGMIDAFSEKADFSGIAGSQQLALSHAIHKAFVEVNEEGTEATAATAVMVELTSIQEPEPVPEFRADHPFLFLIQENQTGSILFLGRVVKP</sequence>
<organism evidence="4 5">
    <name type="scientific">candidate division KSB3 bacterium</name>
    <dbReference type="NCBI Taxonomy" id="2044937"/>
    <lineage>
        <taxon>Bacteria</taxon>
        <taxon>candidate division KSB3</taxon>
    </lineage>
</organism>
<dbReference type="Proteomes" id="UP000230821">
    <property type="component" value="Unassembled WGS sequence"/>
</dbReference>
<gene>
    <name evidence="4" type="ORF">CSA56_07195</name>
</gene>
<dbReference type="InterPro" id="IPR023795">
    <property type="entry name" value="Serpin_CS"/>
</dbReference>
<accession>A0A2G6KG24</accession>
<dbReference type="EMBL" id="PDSK01000081">
    <property type="protein sequence ID" value="PIE34623.1"/>
    <property type="molecule type" value="Genomic_DNA"/>
</dbReference>
<reference evidence="4 5" key="1">
    <citation type="submission" date="2017-10" db="EMBL/GenBank/DDBJ databases">
        <title>Novel microbial diversity and functional potential in the marine mammal oral microbiome.</title>
        <authorList>
            <person name="Dudek N.K."/>
            <person name="Sun C.L."/>
            <person name="Burstein D."/>
            <person name="Kantor R.S."/>
            <person name="Aliaga Goltsman D.S."/>
            <person name="Bik E.M."/>
            <person name="Thomas B.C."/>
            <person name="Banfield J.F."/>
            <person name="Relman D.A."/>
        </authorList>
    </citation>
    <scope>NUCLEOTIDE SEQUENCE [LARGE SCALE GENOMIC DNA]</scope>
    <source>
        <strain evidence="4">DOLJORAL78_47_16</strain>
    </source>
</reference>